<accession>B0DZ20</accession>
<dbReference type="RefSeq" id="XP_001889212.1">
    <property type="nucleotide sequence ID" value="XM_001889177.1"/>
</dbReference>
<dbReference type="EMBL" id="DS547153">
    <property type="protein sequence ID" value="EDR00155.1"/>
    <property type="molecule type" value="Genomic_DNA"/>
</dbReference>
<dbReference type="OrthoDB" id="10604733at2759"/>
<name>B0DZ20_LACBS</name>
<reference evidence="1 2" key="1">
    <citation type="journal article" date="2008" name="Nature">
        <title>The genome of Laccaria bicolor provides insights into mycorrhizal symbiosis.</title>
        <authorList>
            <person name="Martin F."/>
            <person name="Aerts A."/>
            <person name="Ahren D."/>
            <person name="Brun A."/>
            <person name="Danchin E.G.J."/>
            <person name="Duchaussoy F."/>
            <person name="Gibon J."/>
            <person name="Kohler A."/>
            <person name="Lindquist E."/>
            <person name="Pereda V."/>
            <person name="Salamov A."/>
            <person name="Shapiro H.J."/>
            <person name="Wuyts J."/>
            <person name="Blaudez D."/>
            <person name="Buee M."/>
            <person name="Brokstein P."/>
            <person name="Canbaeck B."/>
            <person name="Cohen D."/>
            <person name="Courty P.E."/>
            <person name="Coutinho P.M."/>
            <person name="Delaruelle C."/>
            <person name="Detter J.C."/>
            <person name="Deveau A."/>
            <person name="DiFazio S."/>
            <person name="Duplessis S."/>
            <person name="Fraissinet-Tachet L."/>
            <person name="Lucic E."/>
            <person name="Frey-Klett P."/>
            <person name="Fourrey C."/>
            <person name="Feussner I."/>
            <person name="Gay G."/>
            <person name="Grimwood J."/>
            <person name="Hoegger P.J."/>
            <person name="Jain P."/>
            <person name="Kilaru S."/>
            <person name="Labbe J."/>
            <person name="Lin Y.C."/>
            <person name="Legue V."/>
            <person name="Le Tacon F."/>
            <person name="Marmeisse R."/>
            <person name="Melayah D."/>
            <person name="Montanini B."/>
            <person name="Muratet M."/>
            <person name="Nehls U."/>
            <person name="Niculita-Hirzel H."/>
            <person name="Oudot-Le Secq M.P."/>
            <person name="Peter M."/>
            <person name="Quesneville H."/>
            <person name="Rajashekar B."/>
            <person name="Reich M."/>
            <person name="Rouhier N."/>
            <person name="Schmutz J."/>
            <person name="Yin T."/>
            <person name="Chalot M."/>
            <person name="Henrissat B."/>
            <person name="Kuees U."/>
            <person name="Lucas S."/>
            <person name="Van de Peer Y."/>
            <person name="Podila G.K."/>
            <person name="Polle A."/>
            <person name="Pukkila P.J."/>
            <person name="Richardson P.M."/>
            <person name="Rouze P."/>
            <person name="Sanders I.R."/>
            <person name="Stajich J.E."/>
            <person name="Tunlid A."/>
            <person name="Tuskan G."/>
            <person name="Grigoriev I.V."/>
        </authorList>
    </citation>
    <scope>NUCLEOTIDE SEQUENCE [LARGE SCALE GENOMIC DNA]</scope>
    <source>
        <strain evidence="2">S238N-H82 / ATCC MYA-4686</strain>
    </source>
</reference>
<evidence type="ECO:0000313" key="2">
    <source>
        <dbReference type="Proteomes" id="UP000001194"/>
    </source>
</evidence>
<dbReference type="Proteomes" id="UP000001194">
    <property type="component" value="Unassembled WGS sequence"/>
</dbReference>
<dbReference type="GeneID" id="6084835"/>
<dbReference type="HOGENOM" id="CLU_1540324_0_0_1"/>
<gene>
    <name evidence="1" type="ORF">LACBIDRAFT_334386</name>
</gene>
<organism evidence="2">
    <name type="scientific">Laccaria bicolor (strain S238N-H82 / ATCC MYA-4686)</name>
    <name type="common">Bicoloured deceiver</name>
    <name type="synonym">Laccaria laccata var. bicolor</name>
    <dbReference type="NCBI Taxonomy" id="486041"/>
    <lineage>
        <taxon>Eukaryota</taxon>
        <taxon>Fungi</taxon>
        <taxon>Dikarya</taxon>
        <taxon>Basidiomycota</taxon>
        <taxon>Agaricomycotina</taxon>
        <taxon>Agaricomycetes</taxon>
        <taxon>Agaricomycetidae</taxon>
        <taxon>Agaricales</taxon>
        <taxon>Agaricineae</taxon>
        <taxon>Hydnangiaceae</taxon>
        <taxon>Laccaria</taxon>
    </lineage>
</organism>
<dbReference type="AlphaFoldDB" id="B0DZ20"/>
<evidence type="ECO:0000313" key="1">
    <source>
        <dbReference type="EMBL" id="EDR00155.1"/>
    </source>
</evidence>
<sequence length="174" mass="18918">MATNGIYAEQATTAPPFLRSTNLLATHCLHKPVIATGSANPPLEAATIPTQPSHKRKLPSSIPTLVAAKIPAAFGPDGHPLKKKLSTLMGMEFKAAQSTVVLPPVDNCTQEDILLRLSNQSGFIYKVLELSNALVGIPDPFVSIERHGNWVEIFKIKFLEEFVDVMTLGNVGYW</sequence>
<proteinExistence type="predicted"/>
<protein>
    <submittedName>
        <fullName evidence="1">Predicted protein</fullName>
    </submittedName>
</protein>
<dbReference type="InParanoid" id="B0DZ20"/>
<dbReference type="KEGG" id="lbc:LACBIDRAFT_334386"/>
<keyword evidence="2" id="KW-1185">Reference proteome</keyword>